<dbReference type="EMBL" id="BSEH01000564">
    <property type="protein sequence ID" value="GLJ58836.1"/>
    <property type="molecule type" value="Genomic_DNA"/>
</dbReference>
<evidence type="ECO:0000313" key="4">
    <source>
        <dbReference type="EMBL" id="GLJ58836.1"/>
    </source>
</evidence>
<name>A0AAD3NSF0_CRYJA</name>
<proteinExistence type="predicted"/>
<sequence>MASKRVSLVSMLAVLLLLSIMTASTAMPLTDDLSSAGITAANHCDSNPVKTCGECSTKIRGHYNCVPAAKGGFTCCECTEC</sequence>
<keyword evidence="5" id="KW-1185">Reference proteome</keyword>
<dbReference type="Proteomes" id="UP001234787">
    <property type="component" value="Unassembled WGS sequence"/>
</dbReference>
<reference evidence="4" key="1">
    <citation type="submission" date="2022-12" db="EMBL/GenBank/DDBJ databases">
        <title>Chromosome-Level Genome Assembly of Japanese Cedar (Cryptomeriajaponica D. Don).</title>
        <authorList>
            <person name="Fujino T."/>
            <person name="Yamaguchi K."/>
            <person name="Yokoyama T."/>
            <person name="Hamanaka T."/>
            <person name="Harazono Y."/>
            <person name="Kamada H."/>
            <person name="Kobayashi W."/>
            <person name="Ujino-Ihara T."/>
            <person name="Uchiyama K."/>
            <person name="Matsumoto A."/>
            <person name="Izuno A."/>
            <person name="Tsumura Y."/>
            <person name="Toyoda A."/>
            <person name="Shigenobu S."/>
            <person name="Moriguchi Y."/>
            <person name="Ueno S."/>
            <person name="Kasahara M."/>
        </authorList>
    </citation>
    <scope>NUCLEOTIDE SEQUENCE</scope>
</reference>
<feature type="chain" id="PRO_5044167937" evidence="1">
    <location>
        <begin position="27"/>
        <end position="81"/>
    </location>
</feature>
<dbReference type="AlphaFoldDB" id="A0AAD3NSF0"/>
<comment type="caution">
    <text evidence="4">The sequence shown here is derived from an EMBL/GenBank/DDBJ whole genome shotgun (WGS) entry which is preliminary data.</text>
</comment>
<protein>
    <submittedName>
        <fullName evidence="4">Uncharacterized protein</fullName>
    </submittedName>
</protein>
<evidence type="ECO:0000313" key="5">
    <source>
        <dbReference type="Proteomes" id="UP001234787"/>
    </source>
</evidence>
<evidence type="ECO:0000256" key="1">
    <source>
        <dbReference type="SAM" id="SignalP"/>
    </source>
</evidence>
<feature type="signal peptide" evidence="1">
    <location>
        <begin position="1"/>
        <end position="26"/>
    </location>
</feature>
<dbReference type="EMBL" id="BSEH01000503">
    <property type="protein sequence ID" value="GLJ58721.1"/>
    <property type="molecule type" value="Genomic_DNA"/>
</dbReference>
<evidence type="ECO:0000313" key="2">
    <source>
        <dbReference type="EMBL" id="GLJ58721.1"/>
    </source>
</evidence>
<organism evidence="4 5">
    <name type="scientific">Cryptomeria japonica</name>
    <name type="common">Japanese cedar</name>
    <name type="synonym">Cupressus japonica</name>
    <dbReference type="NCBI Taxonomy" id="3369"/>
    <lineage>
        <taxon>Eukaryota</taxon>
        <taxon>Viridiplantae</taxon>
        <taxon>Streptophyta</taxon>
        <taxon>Embryophyta</taxon>
        <taxon>Tracheophyta</taxon>
        <taxon>Spermatophyta</taxon>
        <taxon>Pinopsida</taxon>
        <taxon>Pinidae</taxon>
        <taxon>Conifers II</taxon>
        <taxon>Cupressales</taxon>
        <taxon>Cupressaceae</taxon>
        <taxon>Cryptomeria</taxon>
    </lineage>
</organism>
<evidence type="ECO:0000313" key="3">
    <source>
        <dbReference type="EMBL" id="GLJ58835.1"/>
    </source>
</evidence>
<keyword evidence="1" id="KW-0732">Signal</keyword>
<dbReference type="EMBL" id="BSEH01000564">
    <property type="protein sequence ID" value="GLJ58835.1"/>
    <property type="molecule type" value="Genomic_DNA"/>
</dbReference>
<gene>
    <name evidence="2" type="ORF">SUGI_1471580</name>
    <name evidence="3" type="ORF">SUGI_1479650</name>
    <name evidence="4" type="ORF">SUGI_1479680</name>
</gene>
<accession>A0AAD3NSF0</accession>